<gene>
    <name evidence="1" type="ORF">CEP54_010285</name>
</gene>
<dbReference type="Proteomes" id="UP000288168">
    <property type="component" value="Unassembled WGS sequence"/>
</dbReference>
<comment type="caution">
    <text evidence="1">The sequence shown here is derived from an EMBL/GenBank/DDBJ whole genome shotgun (WGS) entry which is preliminary data.</text>
</comment>
<accession>A0A428PKS9</accession>
<name>A0A428PKS9_9HYPO</name>
<sequence>MSIEALSHAVERGLNRHAHYASLAEFLSGYQELTLPARGLRLEPKTMEYGPLPYLNATVEMPLRVGSGRGNNADKEDTNAT</sequence>
<organism evidence="1 2">
    <name type="scientific">Fusarium duplospermum</name>
    <dbReference type="NCBI Taxonomy" id="1325734"/>
    <lineage>
        <taxon>Eukaryota</taxon>
        <taxon>Fungi</taxon>
        <taxon>Dikarya</taxon>
        <taxon>Ascomycota</taxon>
        <taxon>Pezizomycotina</taxon>
        <taxon>Sordariomycetes</taxon>
        <taxon>Hypocreomycetidae</taxon>
        <taxon>Hypocreales</taxon>
        <taxon>Nectriaceae</taxon>
        <taxon>Fusarium</taxon>
        <taxon>Fusarium solani species complex</taxon>
    </lineage>
</organism>
<keyword evidence="2" id="KW-1185">Reference proteome</keyword>
<evidence type="ECO:0000313" key="1">
    <source>
        <dbReference type="EMBL" id="RSL53668.1"/>
    </source>
</evidence>
<protein>
    <submittedName>
        <fullName evidence="1">Uncharacterized protein</fullName>
    </submittedName>
</protein>
<reference evidence="1 2" key="1">
    <citation type="submission" date="2017-06" db="EMBL/GenBank/DDBJ databases">
        <title>Comparative genomic analysis of Ambrosia Fusariam Clade fungi.</title>
        <authorList>
            <person name="Stajich J.E."/>
            <person name="Carrillo J."/>
            <person name="Kijimoto T."/>
            <person name="Eskalen A."/>
            <person name="O'Donnell K."/>
            <person name="Kasson M."/>
        </authorList>
    </citation>
    <scope>NUCLEOTIDE SEQUENCE [LARGE SCALE GENOMIC DNA]</scope>
    <source>
        <strain evidence="1 2">NRRL62584</strain>
    </source>
</reference>
<dbReference type="EMBL" id="NKCI01000120">
    <property type="protein sequence ID" value="RSL53668.1"/>
    <property type="molecule type" value="Genomic_DNA"/>
</dbReference>
<evidence type="ECO:0000313" key="2">
    <source>
        <dbReference type="Proteomes" id="UP000288168"/>
    </source>
</evidence>
<proteinExistence type="predicted"/>
<dbReference type="AlphaFoldDB" id="A0A428PKS9"/>